<evidence type="ECO:0000256" key="2">
    <source>
        <dbReference type="ARBA" id="ARBA00023002"/>
    </source>
</evidence>
<proteinExistence type="predicted"/>
<evidence type="ECO:0000256" key="3">
    <source>
        <dbReference type="ARBA" id="ARBA00048132"/>
    </source>
</evidence>
<dbReference type="GO" id="GO:0004791">
    <property type="term" value="F:thioredoxin-disulfide reductase (NADPH) activity"/>
    <property type="evidence" value="ECO:0007669"/>
    <property type="project" value="UniProtKB-EC"/>
</dbReference>
<dbReference type="InterPro" id="IPR036188">
    <property type="entry name" value="FAD/NAD-bd_sf"/>
</dbReference>
<organism evidence="5 6">
    <name type="scientific">Nakamurella flavida</name>
    <dbReference type="NCBI Taxonomy" id="363630"/>
    <lineage>
        <taxon>Bacteria</taxon>
        <taxon>Bacillati</taxon>
        <taxon>Actinomycetota</taxon>
        <taxon>Actinomycetes</taxon>
        <taxon>Nakamurellales</taxon>
        <taxon>Nakamurellaceae</taxon>
        <taxon>Nakamurella</taxon>
    </lineage>
</organism>
<accession>A0A939C6G7</accession>
<dbReference type="SUPFAM" id="SSF51905">
    <property type="entry name" value="FAD/NAD(P)-binding domain"/>
    <property type="match status" value="1"/>
</dbReference>
<dbReference type="PRINTS" id="PR00368">
    <property type="entry name" value="FADPNR"/>
</dbReference>
<dbReference type="Proteomes" id="UP000663801">
    <property type="component" value="Unassembled WGS sequence"/>
</dbReference>
<dbReference type="Gene3D" id="3.50.50.60">
    <property type="entry name" value="FAD/NAD(P)-binding domain"/>
    <property type="match status" value="2"/>
</dbReference>
<keyword evidence="2" id="KW-0560">Oxidoreductase</keyword>
<evidence type="ECO:0000256" key="1">
    <source>
        <dbReference type="ARBA" id="ARBA00022630"/>
    </source>
</evidence>
<dbReference type="InterPro" id="IPR023753">
    <property type="entry name" value="FAD/NAD-binding_dom"/>
</dbReference>
<feature type="domain" description="FAD/NAD(P)-binding" evidence="4">
    <location>
        <begin position="5"/>
        <end position="288"/>
    </location>
</feature>
<sequence length="322" mass="33454">MQSRYDVLVVGGGAAGLSGALMLARSRRAVLVVDAGEPRNAPAAGVHAFLSRDGIPPRELTALGRAEIVSYGAEVATGEVVAVRRDDPAGDFTVTLADGRATTARRLLVTSGLVDELADVPGLRELWGSDVVHCPFCHGWEVRDTAIGVLATGPMATHQALLFRRLSEDVVLFEHTTTLTDTDREQLAALDIPVVPGLVERLETDRDTGRLAGVRLVDGSVVARRTMVTASRMVARGGLLSILGLDPVPHPMGAAIGEYVPNEGMGRTAVPGVWVAGNVTDLTAQVMASAAGGAMAGAAIHGDLIQADLAAALADRRTVPTG</sequence>
<dbReference type="PANTHER" id="PTHR48105">
    <property type="entry name" value="THIOREDOXIN REDUCTASE 1-RELATED-RELATED"/>
    <property type="match status" value="1"/>
</dbReference>
<evidence type="ECO:0000313" key="5">
    <source>
        <dbReference type="EMBL" id="MBM9478049.1"/>
    </source>
</evidence>
<reference evidence="5" key="1">
    <citation type="submission" date="2021-01" db="EMBL/GenBank/DDBJ databases">
        <title>KCTC 19127 draft genome.</title>
        <authorList>
            <person name="An D."/>
        </authorList>
    </citation>
    <scope>NUCLEOTIDE SEQUENCE</scope>
    <source>
        <strain evidence="5">KCTC 19127</strain>
    </source>
</reference>
<dbReference type="InterPro" id="IPR050097">
    <property type="entry name" value="Ferredoxin-NADP_redctase_2"/>
</dbReference>
<comment type="catalytic activity">
    <reaction evidence="3">
        <text>[thioredoxin]-dithiol + NADP(+) = [thioredoxin]-disulfide + NADPH + H(+)</text>
        <dbReference type="Rhea" id="RHEA:20345"/>
        <dbReference type="Rhea" id="RHEA-COMP:10698"/>
        <dbReference type="Rhea" id="RHEA-COMP:10700"/>
        <dbReference type="ChEBI" id="CHEBI:15378"/>
        <dbReference type="ChEBI" id="CHEBI:29950"/>
        <dbReference type="ChEBI" id="CHEBI:50058"/>
        <dbReference type="ChEBI" id="CHEBI:57783"/>
        <dbReference type="ChEBI" id="CHEBI:58349"/>
        <dbReference type="EC" id="1.8.1.9"/>
    </reaction>
</comment>
<dbReference type="EMBL" id="JAERWL010000014">
    <property type="protein sequence ID" value="MBM9478049.1"/>
    <property type="molecule type" value="Genomic_DNA"/>
</dbReference>
<dbReference type="Pfam" id="PF07992">
    <property type="entry name" value="Pyr_redox_2"/>
    <property type="match status" value="1"/>
</dbReference>
<comment type="caution">
    <text evidence="5">The sequence shown here is derived from an EMBL/GenBank/DDBJ whole genome shotgun (WGS) entry which is preliminary data.</text>
</comment>
<dbReference type="AlphaFoldDB" id="A0A939C6G7"/>
<protein>
    <submittedName>
        <fullName evidence="5">NAD(P)/FAD-dependent oxidoreductase</fullName>
    </submittedName>
</protein>
<dbReference type="PRINTS" id="PR00469">
    <property type="entry name" value="PNDRDTASEII"/>
</dbReference>
<name>A0A939C6G7_9ACTN</name>
<evidence type="ECO:0000259" key="4">
    <source>
        <dbReference type="Pfam" id="PF07992"/>
    </source>
</evidence>
<keyword evidence="1" id="KW-0285">Flavoprotein</keyword>
<gene>
    <name evidence="5" type="ORF">JL107_16490</name>
</gene>
<evidence type="ECO:0000313" key="6">
    <source>
        <dbReference type="Proteomes" id="UP000663801"/>
    </source>
</evidence>
<keyword evidence="6" id="KW-1185">Reference proteome</keyword>